<evidence type="ECO:0000313" key="1">
    <source>
        <dbReference type="EMBL" id="KAG2270704.1"/>
    </source>
</evidence>
<accession>A0A8X7U9T7</accession>
<dbReference type="EMBL" id="JAAMPC010000013">
    <property type="protein sequence ID" value="KAG2270704.1"/>
    <property type="molecule type" value="Genomic_DNA"/>
</dbReference>
<sequence length="91" mass="10105">MVASVWAVMDVPLHHSSAVAPDLGSRQIGWRADGVDMQSTSVLFPEAGPTYQEIVNILLGDGSMRHPLQEHLQVVLSTRNLRHQSLHLKNR</sequence>
<organism evidence="1 2">
    <name type="scientific">Brassica carinata</name>
    <name type="common">Ethiopian mustard</name>
    <name type="synonym">Abyssinian cabbage</name>
    <dbReference type="NCBI Taxonomy" id="52824"/>
    <lineage>
        <taxon>Eukaryota</taxon>
        <taxon>Viridiplantae</taxon>
        <taxon>Streptophyta</taxon>
        <taxon>Embryophyta</taxon>
        <taxon>Tracheophyta</taxon>
        <taxon>Spermatophyta</taxon>
        <taxon>Magnoliopsida</taxon>
        <taxon>eudicotyledons</taxon>
        <taxon>Gunneridae</taxon>
        <taxon>Pentapetalae</taxon>
        <taxon>rosids</taxon>
        <taxon>malvids</taxon>
        <taxon>Brassicales</taxon>
        <taxon>Brassicaceae</taxon>
        <taxon>Brassiceae</taxon>
        <taxon>Brassica</taxon>
    </lineage>
</organism>
<gene>
    <name evidence="1" type="ORF">Bca52824_065259</name>
</gene>
<keyword evidence="2" id="KW-1185">Reference proteome</keyword>
<protein>
    <submittedName>
        <fullName evidence="1">Uncharacterized protein</fullName>
    </submittedName>
</protein>
<dbReference type="AlphaFoldDB" id="A0A8X7U9T7"/>
<dbReference type="Proteomes" id="UP000886595">
    <property type="component" value="Unassembled WGS sequence"/>
</dbReference>
<reference evidence="1 2" key="1">
    <citation type="submission" date="2020-02" db="EMBL/GenBank/DDBJ databases">
        <authorList>
            <person name="Ma Q."/>
            <person name="Huang Y."/>
            <person name="Song X."/>
            <person name="Pei D."/>
        </authorList>
    </citation>
    <scope>NUCLEOTIDE SEQUENCE [LARGE SCALE GENOMIC DNA]</scope>
    <source>
        <strain evidence="1">Sxm20200214</strain>
        <tissue evidence="1">Leaf</tissue>
    </source>
</reference>
<name>A0A8X7U9T7_BRACI</name>
<comment type="caution">
    <text evidence="1">The sequence shown here is derived from an EMBL/GenBank/DDBJ whole genome shotgun (WGS) entry which is preliminary data.</text>
</comment>
<evidence type="ECO:0000313" key="2">
    <source>
        <dbReference type="Proteomes" id="UP000886595"/>
    </source>
</evidence>
<proteinExistence type="predicted"/>